<dbReference type="AlphaFoldDB" id="A0AAV9I405"/>
<keyword evidence="5" id="KW-0040">ANK repeat</keyword>
<dbReference type="GO" id="GO:0003729">
    <property type="term" value="F:mRNA binding"/>
    <property type="evidence" value="ECO:0007669"/>
    <property type="project" value="TreeGrafter"/>
</dbReference>
<dbReference type="GO" id="GO:0005737">
    <property type="term" value="C:cytoplasm"/>
    <property type="evidence" value="ECO:0007669"/>
    <property type="project" value="UniProtKB-ARBA"/>
</dbReference>
<dbReference type="Pfam" id="PF00069">
    <property type="entry name" value="Pkinase"/>
    <property type="match status" value="1"/>
</dbReference>
<dbReference type="GO" id="GO:0005840">
    <property type="term" value="C:ribosome"/>
    <property type="evidence" value="ECO:0007669"/>
    <property type="project" value="UniProtKB-KW"/>
</dbReference>
<dbReference type="Gene3D" id="1.20.5.710">
    <property type="entry name" value="Single helix bin"/>
    <property type="match status" value="1"/>
</dbReference>
<feature type="region of interest" description="Disordered" evidence="7">
    <location>
        <begin position="504"/>
        <end position="527"/>
    </location>
</feature>
<keyword evidence="3" id="KW-0687">Ribonucleoprotein</keyword>
<evidence type="ECO:0000256" key="6">
    <source>
        <dbReference type="SAM" id="Coils"/>
    </source>
</evidence>
<dbReference type="InterPro" id="IPR011009">
    <property type="entry name" value="Kinase-like_dom_sf"/>
</dbReference>
<dbReference type="GO" id="GO:0006412">
    <property type="term" value="P:translation"/>
    <property type="evidence" value="ECO:0007669"/>
    <property type="project" value="InterPro"/>
</dbReference>
<dbReference type="PROSITE" id="PS50088">
    <property type="entry name" value="ANK_REPEAT"/>
    <property type="match status" value="1"/>
</dbReference>
<dbReference type="SMART" id="SM00220">
    <property type="entry name" value="S_TKc"/>
    <property type="match status" value="1"/>
</dbReference>
<keyword evidence="6" id="KW-0175">Coiled coil</keyword>
<dbReference type="Gene3D" id="1.25.40.20">
    <property type="entry name" value="Ankyrin repeat-containing domain"/>
    <property type="match status" value="1"/>
</dbReference>
<protein>
    <recommendedName>
        <fullName evidence="4">50S ribosomal protein L12, chloroplastic</fullName>
    </recommendedName>
</protein>
<comment type="similarity">
    <text evidence="1">Belongs to the bacterial ribosomal protein bL12 family.</text>
</comment>
<feature type="repeat" description="ANK" evidence="5">
    <location>
        <begin position="606"/>
        <end position="638"/>
    </location>
</feature>
<dbReference type="InterPro" id="IPR036235">
    <property type="entry name" value="Ribosomal_bL12_oligo_N_sf"/>
</dbReference>
<dbReference type="PROSITE" id="PS50297">
    <property type="entry name" value="ANK_REP_REGION"/>
    <property type="match status" value="1"/>
</dbReference>
<dbReference type="InterPro" id="IPR000719">
    <property type="entry name" value="Prot_kinase_dom"/>
</dbReference>
<accession>A0AAV9I405</accession>
<dbReference type="HAMAP" id="MF_00368">
    <property type="entry name" value="Ribosomal_bL12"/>
    <property type="match status" value="1"/>
</dbReference>
<dbReference type="PROSITE" id="PS50011">
    <property type="entry name" value="PROTEIN_KINASE_DOM"/>
    <property type="match status" value="1"/>
</dbReference>
<feature type="domain" description="Protein kinase" evidence="8">
    <location>
        <begin position="3"/>
        <end position="286"/>
    </location>
</feature>
<dbReference type="GO" id="GO:0005524">
    <property type="term" value="F:ATP binding"/>
    <property type="evidence" value="ECO:0007669"/>
    <property type="project" value="InterPro"/>
</dbReference>
<dbReference type="Gene3D" id="3.30.1390.10">
    <property type="match status" value="1"/>
</dbReference>
<dbReference type="PANTHER" id="PTHR45987:SF4">
    <property type="entry name" value="LARGE RIBOSOMAL SUBUNIT PROTEIN BL12M"/>
    <property type="match status" value="1"/>
</dbReference>
<evidence type="ECO:0000313" key="9">
    <source>
        <dbReference type="EMBL" id="KAK4523271.1"/>
    </source>
</evidence>
<dbReference type="Gene3D" id="3.30.200.20">
    <property type="entry name" value="Phosphorylase Kinase, domain 1"/>
    <property type="match status" value="1"/>
</dbReference>
<dbReference type="Proteomes" id="UP001300502">
    <property type="component" value="Unassembled WGS sequence"/>
</dbReference>
<feature type="region of interest" description="Disordered" evidence="7">
    <location>
        <begin position="734"/>
        <end position="758"/>
    </location>
</feature>
<dbReference type="InterPro" id="IPR008932">
    <property type="entry name" value="Ribosomal_bL12_oligo"/>
</dbReference>
<evidence type="ECO:0000256" key="1">
    <source>
        <dbReference type="ARBA" id="ARBA00007197"/>
    </source>
</evidence>
<evidence type="ECO:0000256" key="2">
    <source>
        <dbReference type="ARBA" id="ARBA00022980"/>
    </source>
</evidence>
<dbReference type="NCBIfam" id="TIGR00855">
    <property type="entry name" value="L12"/>
    <property type="match status" value="1"/>
</dbReference>
<dbReference type="SUPFAM" id="SSF56112">
    <property type="entry name" value="Protein kinase-like (PK-like)"/>
    <property type="match status" value="1"/>
</dbReference>
<proteinExistence type="inferred from homology"/>
<evidence type="ECO:0000259" key="8">
    <source>
        <dbReference type="PROSITE" id="PS50011"/>
    </source>
</evidence>
<dbReference type="Pfam" id="PF12796">
    <property type="entry name" value="Ank_2"/>
    <property type="match status" value="1"/>
</dbReference>
<keyword evidence="10" id="KW-1185">Reference proteome</keyword>
<feature type="compositionally biased region" description="Low complexity" evidence="7">
    <location>
        <begin position="343"/>
        <end position="356"/>
    </location>
</feature>
<evidence type="ECO:0000256" key="3">
    <source>
        <dbReference type="ARBA" id="ARBA00023274"/>
    </source>
</evidence>
<name>A0AAV9I405_9RHOD</name>
<evidence type="ECO:0000256" key="5">
    <source>
        <dbReference type="PROSITE-ProRule" id="PRU00023"/>
    </source>
</evidence>
<dbReference type="PANTHER" id="PTHR45987">
    <property type="entry name" value="39S RIBOSOMAL PROTEIN L12"/>
    <property type="match status" value="1"/>
</dbReference>
<evidence type="ECO:0000313" key="10">
    <source>
        <dbReference type="Proteomes" id="UP001300502"/>
    </source>
</evidence>
<feature type="coiled-coil region" evidence="6">
    <location>
        <begin position="763"/>
        <end position="794"/>
    </location>
</feature>
<dbReference type="SMART" id="SM00248">
    <property type="entry name" value="ANK"/>
    <property type="match status" value="2"/>
</dbReference>
<dbReference type="GO" id="GO:0004672">
    <property type="term" value="F:protein kinase activity"/>
    <property type="evidence" value="ECO:0007669"/>
    <property type="project" value="InterPro"/>
</dbReference>
<organism evidence="9 10">
    <name type="scientific">Galdieria yellowstonensis</name>
    <dbReference type="NCBI Taxonomy" id="3028027"/>
    <lineage>
        <taxon>Eukaryota</taxon>
        <taxon>Rhodophyta</taxon>
        <taxon>Bangiophyceae</taxon>
        <taxon>Galdieriales</taxon>
        <taxon>Galdieriaceae</taxon>
        <taxon>Galdieria</taxon>
    </lineage>
</organism>
<dbReference type="InterPro" id="IPR002110">
    <property type="entry name" value="Ankyrin_rpt"/>
</dbReference>
<feature type="region of interest" description="Disordered" evidence="7">
    <location>
        <begin position="327"/>
        <end position="356"/>
    </location>
</feature>
<dbReference type="Pfam" id="PF16320">
    <property type="entry name" value="Ribosomal_L12_N"/>
    <property type="match status" value="1"/>
</dbReference>
<evidence type="ECO:0000256" key="7">
    <source>
        <dbReference type="SAM" id="MobiDB-lite"/>
    </source>
</evidence>
<dbReference type="SUPFAM" id="SSF48300">
    <property type="entry name" value="Ribosomal protein L7/12, oligomerisation (N-terminal) domain"/>
    <property type="match status" value="1"/>
</dbReference>
<dbReference type="InterPro" id="IPR036770">
    <property type="entry name" value="Ankyrin_rpt-contain_sf"/>
</dbReference>
<dbReference type="SUPFAM" id="SSF54736">
    <property type="entry name" value="ClpS-like"/>
    <property type="match status" value="1"/>
</dbReference>
<keyword evidence="2" id="KW-0689">Ribosomal protein</keyword>
<dbReference type="InterPro" id="IPR014719">
    <property type="entry name" value="Ribosomal_bL12_C/ClpS-like"/>
</dbReference>
<dbReference type="Pfam" id="PF00542">
    <property type="entry name" value="Ribosomal_L12"/>
    <property type="match status" value="1"/>
</dbReference>
<dbReference type="InterPro" id="IPR013823">
    <property type="entry name" value="Ribosomal_bL12_C"/>
</dbReference>
<feature type="compositionally biased region" description="Polar residues" evidence="7">
    <location>
        <begin position="740"/>
        <end position="754"/>
    </location>
</feature>
<dbReference type="GO" id="GO:1990904">
    <property type="term" value="C:ribonucleoprotein complex"/>
    <property type="evidence" value="ECO:0007669"/>
    <property type="project" value="UniProtKB-KW"/>
</dbReference>
<dbReference type="Gene3D" id="1.10.510.10">
    <property type="entry name" value="Transferase(Phosphotransferase) domain 1"/>
    <property type="match status" value="1"/>
</dbReference>
<dbReference type="EMBL" id="JANCYU010000013">
    <property type="protein sequence ID" value="KAK4523271.1"/>
    <property type="molecule type" value="Genomic_DNA"/>
</dbReference>
<dbReference type="InterPro" id="IPR000206">
    <property type="entry name" value="Ribosomal_bL12"/>
</dbReference>
<dbReference type="GO" id="GO:0003735">
    <property type="term" value="F:structural constituent of ribosome"/>
    <property type="evidence" value="ECO:0007669"/>
    <property type="project" value="InterPro"/>
</dbReference>
<evidence type="ECO:0000256" key="4">
    <source>
        <dbReference type="ARBA" id="ARBA00035505"/>
    </source>
</evidence>
<feature type="region of interest" description="Disordered" evidence="7">
    <location>
        <begin position="852"/>
        <end position="875"/>
    </location>
</feature>
<gene>
    <name evidence="9" type="ORF">GAYE_PCTG50G1164</name>
</gene>
<sequence length="1009" mass="113608">MTSYNVERDPRGRFGRSAKVVETTALGPAYEAMDYKTNQLVCWYKFEIEQDLYTRLEKMLAPFLQVEHTSLLVVYAMWKSHQPEQQHHHSTQFIDFVTQATSKITLREYLNAMTPLNMQDILLWSFQLASVLNCLHSREQPIVHGNIRPENIFFSIDMQRVLLGDLVTSWFLRQVNGAKPTSSLTEQRVVVPEQCWDEKDDIFAFGLCLFEMASCVEPKDVESNRDSSIETKKNVVSGRKEHGALKDDGDAANDSIMKQLKRLIKSCLGPKEMRPSATEILNDSLFYYQRRGVSGNDGSSQCGRKMTWERSVTDMSPMMMMTRSAIAACGRSSSGSKEEEDNNNNSTSTSSYPSSSAISSFYRNNVVVQRNSPSGIPRHLVVQNQTKEPTRVVGDAQVEVLDSPESKNCVRLSIQIPIEGSFKRIEFNFDPLQDSPDSLAEEMVIELNLDALQFDLIKQDIERHLEKILGTFPTTNNSNRTVDNTSLHECTGRKQLGLHRSKSEMSCHVAEKEEEGSSMRKEEQEPKVVSRTVKDANICTNSTDLEHCVVSRQLFTEATPTTGSHWEGTLDMDEQLFWDSIYSGNKQQVGYYLQKNPALVCLKDEDQRTPLHIAAAEGYMELVQLFVSYGASLDVTDRWGLTPILEAVASNHQQIVEFLKSHQSSSRPNPTNQQKIPAFYILPSYYPIFDSHCSLTAQELVSIMYGQDAILDASDESSTLSSLHTTTCSTLPELQPPPSHCTSWNKEPSLNGSKEYSKEPTDLTFHSAEMQRIEEEYQLKKEQLQRQFTQAKSKGVLEEECGSRVVLIEQDVDCAMWLLRLAKNNHSVRPIVSSSWVSSWSLWSRHRDGRWFASSSSSAPTPQTTSDHPPDAASSKVQQLVDEIIHLNMIEVKQLTQQLKDRLGVSDMSMMAAPVMSMQPSAPGAASEPKEEAPKKEEKTEFALKLEAFEAAKKIQIIKEVRALAGLGLKEAKEMVEGVPKIIKTGVSKEEGEKMRDKLKELGATVVLE</sequence>
<reference evidence="9 10" key="1">
    <citation type="submission" date="2022-07" db="EMBL/GenBank/DDBJ databases">
        <title>Genome-wide signatures of adaptation to extreme environments.</title>
        <authorList>
            <person name="Cho C.H."/>
            <person name="Yoon H.S."/>
        </authorList>
    </citation>
    <scope>NUCLEOTIDE SEQUENCE [LARGE SCALE GENOMIC DNA]</scope>
    <source>
        <strain evidence="9 10">108.79 E11</strain>
    </source>
</reference>
<dbReference type="CDD" id="cd00387">
    <property type="entry name" value="Ribosomal_L7_L12"/>
    <property type="match status" value="1"/>
</dbReference>
<comment type="caution">
    <text evidence="9">The sequence shown here is derived from an EMBL/GenBank/DDBJ whole genome shotgun (WGS) entry which is preliminary data.</text>
</comment>
<dbReference type="SUPFAM" id="SSF48403">
    <property type="entry name" value="Ankyrin repeat"/>
    <property type="match status" value="1"/>
</dbReference>
<feature type="compositionally biased region" description="Low complexity" evidence="7">
    <location>
        <begin position="853"/>
        <end position="866"/>
    </location>
</feature>
<dbReference type="FunFam" id="3.30.1390.10:FF:000001">
    <property type="entry name" value="50S ribosomal protein L7/L12"/>
    <property type="match status" value="1"/>
</dbReference>